<evidence type="ECO:0000313" key="2">
    <source>
        <dbReference type="EMBL" id="KAF7364631.1"/>
    </source>
</evidence>
<dbReference type="OrthoDB" id="2931740at2759"/>
<dbReference type="AlphaFoldDB" id="A0A8H7DAH1"/>
<sequence>MDEERSTESQVASESAHDKHGSPRTQYRNAFFSHSKHFTVAGGTFTMINEAAPKEPSAFRTIPFGDLNLLQEVRHDPSGVVHRRKGRASMRRMYTARIPGLQSVMTAAVFQGEGAEEQWRTVISRYSNLRHPNLLQLYDLVPYKAGQRYGDSHLSEVFFRACLDAHLRDASEYISLVCGRPPHWSDYTPWIRPSTGVLSIELTPPASWATALVNLHSSFPTSTRSLLSPPPTSDIIGSISLVDYHRLCNWCLYWERTLINAKNLPVQLGSICHASGLEFERSFEVAFSPNFKVIDGGWSRADPDIQDNWDWITFEEGTSILENGWIRVNSACVAHEYQRRVSPDDVCSEGWLAEANHIFNSLDIRTNHQDYFLVYGIDCRLQMLGPIENLPPSYLFLCPWTEFETNDPGRITIPESPGYWSMDPSGVARLSAEEARGCGLPDISTFQTVWAYSWDTEVHAGIRQFHEAKGFDPNSQGVAIELGYPLFQVSCARDDLLAHLRKIDTDNDYSESDGMSDGEDYNSISADADMEMVSLGDLDGDNQFHQVAIVPLSERLEEEEVYAMVYC</sequence>
<feature type="region of interest" description="Disordered" evidence="1">
    <location>
        <begin position="1"/>
        <end position="25"/>
    </location>
</feature>
<dbReference type="Proteomes" id="UP000620124">
    <property type="component" value="Unassembled WGS sequence"/>
</dbReference>
<keyword evidence="3" id="KW-1185">Reference proteome</keyword>
<gene>
    <name evidence="2" type="ORF">MVEN_00332400</name>
</gene>
<accession>A0A8H7DAH1</accession>
<name>A0A8H7DAH1_9AGAR</name>
<comment type="caution">
    <text evidence="2">The sequence shown here is derived from an EMBL/GenBank/DDBJ whole genome shotgun (WGS) entry which is preliminary data.</text>
</comment>
<reference evidence="2" key="1">
    <citation type="submission" date="2020-05" db="EMBL/GenBank/DDBJ databases">
        <title>Mycena genomes resolve the evolution of fungal bioluminescence.</title>
        <authorList>
            <person name="Tsai I.J."/>
        </authorList>
    </citation>
    <scope>NUCLEOTIDE SEQUENCE</scope>
    <source>
        <strain evidence="2">CCC161011</strain>
    </source>
</reference>
<protein>
    <submittedName>
        <fullName evidence="2">Uncharacterized protein</fullName>
    </submittedName>
</protein>
<evidence type="ECO:0000313" key="3">
    <source>
        <dbReference type="Proteomes" id="UP000620124"/>
    </source>
</evidence>
<proteinExistence type="predicted"/>
<organism evidence="2 3">
    <name type="scientific">Mycena venus</name>
    <dbReference type="NCBI Taxonomy" id="2733690"/>
    <lineage>
        <taxon>Eukaryota</taxon>
        <taxon>Fungi</taxon>
        <taxon>Dikarya</taxon>
        <taxon>Basidiomycota</taxon>
        <taxon>Agaricomycotina</taxon>
        <taxon>Agaricomycetes</taxon>
        <taxon>Agaricomycetidae</taxon>
        <taxon>Agaricales</taxon>
        <taxon>Marasmiineae</taxon>
        <taxon>Mycenaceae</taxon>
        <taxon>Mycena</taxon>
    </lineage>
</organism>
<dbReference type="EMBL" id="JACAZI010000003">
    <property type="protein sequence ID" value="KAF7364631.1"/>
    <property type="molecule type" value="Genomic_DNA"/>
</dbReference>
<evidence type="ECO:0000256" key="1">
    <source>
        <dbReference type="SAM" id="MobiDB-lite"/>
    </source>
</evidence>